<name>A0AAV7K0B3_9METZ</name>
<evidence type="ECO:0000313" key="1">
    <source>
        <dbReference type="EMBL" id="KAI6654019.1"/>
    </source>
</evidence>
<comment type="caution">
    <text evidence="1">The sequence shown here is derived from an EMBL/GenBank/DDBJ whole genome shotgun (WGS) entry which is preliminary data.</text>
</comment>
<proteinExistence type="predicted"/>
<gene>
    <name evidence="1" type="ORF">LOD99_2866</name>
</gene>
<protein>
    <submittedName>
        <fullName evidence="1">Uncharacterized protein</fullName>
    </submittedName>
</protein>
<sequence length="203" mass="23505">MKMIDVVEHSRNENAKNSELNLSIKKTQKENIELKSSINILVKDNKELKASLTNFHTSLLIMKSARGEEITINEMDLIEKFEWEISDVKNLLASHGSVESSPFNLYGYTLKYRVTYMFGGISISVKRAPGEKMEIQELRICHYYFQLVNRMNESRSRMRKGNADRVIHEVYQDLPSFEMGSLSPYIINDSILLQLQLIPKDII</sequence>
<reference evidence="1 2" key="1">
    <citation type="journal article" date="2023" name="BMC Biol.">
        <title>The compact genome of the sponge Oopsacas minuta (Hexactinellida) is lacking key metazoan core genes.</title>
        <authorList>
            <person name="Santini S."/>
            <person name="Schenkelaars Q."/>
            <person name="Jourda C."/>
            <person name="Duchesne M."/>
            <person name="Belahbib H."/>
            <person name="Rocher C."/>
            <person name="Selva M."/>
            <person name="Riesgo A."/>
            <person name="Vervoort M."/>
            <person name="Leys S.P."/>
            <person name="Kodjabachian L."/>
            <person name="Le Bivic A."/>
            <person name="Borchiellini C."/>
            <person name="Claverie J.M."/>
            <person name="Renard E."/>
        </authorList>
    </citation>
    <scope>NUCLEOTIDE SEQUENCE [LARGE SCALE GENOMIC DNA]</scope>
    <source>
        <strain evidence="1">SPO-2</strain>
    </source>
</reference>
<accession>A0AAV7K0B3</accession>
<dbReference type="EMBL" id="JAKMXF010000233">
    <property type="protein sequence ID" value="KAI6654019.1"/>
    <property type="molecule type" value="Genomic_DNA"/>
</dbReference>
<dbReference type="AlphaFoldDB" id="A0AAV7K0B3"/>
<dbReference type="Proteomes" id="UP001165289">
    <property type="component" value="Unassembled WGS sequence"/>
</dbReference>
<evidence type="ECO:0000313" key="2">
    <source>
        <dbReference type="Proteomes" id="UP001165289"/>
    </source>
</evidence>
<organism evidence="1 2">
    <name type="scientific">Oopsacas minuta</name>
    <dbReference type="NCBI Taxonomy" id="111878"/>
    <lineage>
        <taxon>Eukaryota</taxon>
        <taxon>Metazoa</taxon>
        <taxon>Porifera</taxon>
        <taxon>Hexactinellida</taxon>
        <taxon>Hexasterophora</taxon>
        <taxon>Lyssacinosida</taxon>
        <taxon>Leucopsacidae</taxon>
        <taxon>Oopsacas</taxon>
    </lineage>
</organism>
<keyword evidence="2" id="KW-1185">Reference proteome</keyword>